<dbReference type="EMBL" id="BSOY01000022">
    <property type="protein sequence ID" value="GLS01267.1"/>
    <property type="molecule type" value="Genomic_DNA"/>
</dbReference>
<dbReference type="Proteomes" id="UP001156921">
    <property type="component" value="Unassembled WGS sequence"/>
</dbReference>
<dbReference type="RefSeq" id="WP_284222124.1">
    <property type="nucleotide sequence ID" value="NZ_BSOY01000022.1"/>
</dbReference>
<proteinExistence type="predicted"/>
<feature type="compositionally biased region" description="Low complexity" evidence="1">
    <location>
        <begin position="23"/>
        <end position="40"/>
    </location>
</feature>
<evidence type="ECO:0008006" key="4">
    <source>
        <dbReference type="Google" id="ProtNLM"/>
    </source>
</evidence>
<comment type="caution">
    <text evidence="2">The sequence shown here is derived from an EMBL/GenBank/DDBJ whole genome shotgun (WGS) entry which is preliminary data.</text>
</comment>
<reference evidence="3" key="1">
    <citation type="journal article" date="2019" name="Int. J. Syst. Evol. Microbiol.">
        <title>The Global Catalogue of Microorganisms (GCM) 10K type strain sequencing project: providing services to taxonomists for standard genome sequencing and annotation.</title>
        <authorList>
            <consortium name="The Broad Institute Genomics Platform"/>
            <consortium name="The Broad Institute Genome Sequencing Center for Infectious Disease"/>
            <person name="Wu L."/>
            <person name="Ma J."/>
        </authorList>
    </citation>
    <scope>NUCLEOTIDE SEQUENCE [LARGE SCALE GENOMIC DNA]</scope>
    <source>
        <strain evidence="3">NBRC 110107</strain>
    </source>
</reference>
<feature type="region of interest" description="Disordered" evidence="1">
    <location>
        <begin position="22"/>
        <end position="47"/>
    </location>
</feature>
<gene>
    <name evidence="2" type="ORF">GCM10007859_12790</name>
</gene>
<protein>
    <recommendedName>
        <fullName evidence="4">Secreted protein</fullName>
    </recommendedName>
</protein>
<name>A0ABQ6BM37_9CAUL</name>
<evidence type="ECO:0000313" key="3">
    <source>
        <dbReference type="Proteomes" id="UP001156921"/>
    </source>
</evidence>
<evidence type="ECO:0000256" key="1">
    <source>
        <dbReference type="SAM" id="MobiDB-lite"/>
    </source>
</evidence>
<organism evidence="2 3">
    <name type="scientific">Brevundimonas denitrificans</name>
    <dbReference type="NCBI Taxonomy" id="1443434"/>
    <lineage>
        <taxon>Bacteria</taxon>
        <taxon>Pseudomonadati</taxon>
        <taxon>Pseudomonadota</taxon>
        <taxon>Alphaproteobacteria</taxon>
        <taxon>Caulobacterales</taxon>
        <taxon>Caulobacteraceae</taxon>
        <taxon>Brevundimonas</taxon>
    </lineage>
</organism>
<sequence length="122" mass="12371">MRRTVIALLAVTALVAGCERPAEAPADGPAAAAPAPEMPADAPPQEEVDPAVVMAPVGAPVSCLNDIGAEAAQRLVDRCIAVSPATHPPCNVANPCEMIQGEIDRSCEMYAPGEAKPSECGA</sequence>
<accession>A0ABQ6BM37</accession>
<keyword evidence="3" id="KW-1185">Reference proteome</keyword>
<dbReference type="PROSITE" id="PS51257">
    <property type="entry name" value="PROKAR_LIPOPROTEIN"/>
    <property type="match status" value="1"/>
</dbReference>
<evidence type="ECO:0000313" key="2">
    <source>
        <dbReference type="EMBL" id="GLS01267.1"/>
    </source>
</evidence>